<dbReference type="EMBL" id="UINC01131283">
    <property type="protein sequence ID" value="SVD12892.1"/>
    <property type="molecule type" value="Genomic_DNA"/>
</dbReference>
<sequence length="58" mass="6899">VILNTLLVVLICISGGCQFYQNVIVDEEGQFFPWHANRDDPDYQKKWNEDKVQWEIKD</sequence>
<accession>A0A382STJ2</accession>
<feature type="non-terminal residue" evidence="1">
    <location>
        <position position="58"/>
    </location>
</feature>
<feature type="non-terminal residue" evidence="1">
    <location>
        <position position="1"/>
    </location>
</feature>
<name>A0A382STJ2_9ZZZZ</name>
<gene>
    <name evidence="1" type="ORF">METZ01_LOCUS365746</name>
</gene>
<reference evidence="1" key="1">
    <citation type="submission" date="2018-05" db="EMBL/GenBank/DDBJ databases">
        <authorList>
            <person name="Lanie J.A."/>
            <person name="Ng W.-L."/>
            <person name="Kazmierczak K.M."/>
            <person name="Andrzejewski T.M."/>
            <person name="Davidsen T.M."/>
            <person name="Wayne K.J."/>
            <person name="Tettelin H."/>
            <person name="Glass J.I."/>
            <person name="Rusch D."/>
            <person name="Podicherti R."/>
            <person name="Tsui H.-C.T."/>
            <person name="Winkler M.E."/>
        </authorList>
    </citation>
    <scope>NUCLEOTIDE SEQUENCE</scope>
</reference>
<proteinExistence type="predicted"/>
<dbReference type="AlphaFoldDB" id="A0A382STJ2"/>
<evidence type="ECO:0000313" key="1">
    <source>
        <dbReference type="EMBL" id="SVD12892.1"/>
    </source>
</evidence>
<protein>
    <submittedName>
        <fullName evidence="1">Uncharacterized protein</fullName>
    </submittedName>
</protein>
<organism evidence="1">
    <name type="scientific">marine metagenome</name>
    <dbReference type="NCBI Taxonomy" id="408172"/>
    <lineage>
        <taxon>unclassified sequences</taxon>
        <taxon>metagenomes</taxon>
        <taxon>ecological metagenomes</taxon>
    </lineage>
</organism>